<dbReference type="Pfam" id="PF19307">
    <property type="entry name" value="SrpI-like"/>
    <property type="match status" value="1"/>
</dbReference>
<dbReference type="Gene3D" id="2.60.120.10">
    <property type="entry name" value="Jelly Rolls"/>
    <property type="match status" value="1"/>
</dbReference>
<dbReference type="SMART" id="SM00100">
    <property type="entry name" value="cNMP"/>
    <property type="match status" value="1"/>
</dbReference>
<feature type="domain" description="Cyclic nucleotide-binding" evidence="1">
    <location>
        <begin position="87"/>
        <end position="186"/>
    </location>
</feature>
<dbReference type="Proteomes" id="UP000036923">
    <property type="component" value="Unassembled WGS sequence"/>
</dbReference>
<protein>
    <submittedName>
        <fullName evidence="2">Putative transcriptional regulator, Crp/Fnr family</fullName>
    </submittedName>
</protein>
<dbReference type="InterPro" id="IPR045641">
    <property type="entry name" value="SrpI-like"/>
</dbReference>
<dbReference type="OrthoDB" id="181419at2"/>
<dbReference type="STRING" id="398512.Bccel_3542"/>
<comment type="caution">
    <text evidence="2">The sequence shown here is derived from an EMBL/GenBank/DDBJ whole genome shotgun (WGS) entry which is preliminary data.</text>
</comment>
<dbReference type="RefSeq" id="WP_036938402.1">
    <property type="nucleotide sequence ID" value="NZ_JQKC01000007.1"/>
</dbReference>
<sequence>MDFDNPIITQHSLNSQTARNLSHSTKSIPMMEGITPRWLLKFLPWVPVEAGVYKVNKIKKHDIYPEMISFDNSNIQVGPKQMAQIPFFQNIDMDKMNTLSSLFHKKEFDAGNFICEGAPESNEFLIVANGKIEITTKGLSGEKLNIDILSSGDYTNVDAFVNNSMRPIYIKALTPCTVFSLNKRALTGHLDNSPQLAESINNAVTYWLSKKKAVNENQEKLISIKSGKMGEYELPHTYPDYEESPREYILSLIQTILKTNSNVTDIFNSPINQLDEQVRLTIEAMRERQEWEILNNKDFGLLNNVCPSMKVHPKDSSPTPDDMDELLSRVWKKPAFFLAHPKAIAAFGRECTRRGVPPPTVNIYGSPFVTWRGVPIVPCDKLMVNGKCCHNSYHGSTNILLLRAGEKEQGVIGLHQPGIPNETGIPSLSMKFAGIDQKGLSSYILSLYFSAAVLSSDAIGMLENVEVGKYYDCE</sequence>
<dbReference type="eggNOG" id="COG0664">
    <property type="taxonomic scope" value="Bacteria"/>
</dbReference>
<dbReference type="InterPro" id="IPR018490">
    <property type="entry name" value="cNMP-bd_dom_sf"/>
</dbReference>
<dbReference type="Pfam" id="PF00027">
    <property type="entry name" value="cNMP_binding"/>
    <property type="match status" value="1"/>
</dbReference>
<evidence type="ECO:0000313" key="3">
    <source>
        <dbReference type="Proteomes" id="UP000036923"/>
    </source>
</evidence>
<dbReference type="SUPFAM" id="SSF51206">
    <property type="entry name" value="cAMP-binding domain-like"/>
    <property type="match status" value="1"/>
</dbReference>
<dbReference type="PROSITE" id="PS50042">
    <property type="entry name" value="CNMP_BINDING_3"/>
    <property type="match status" value="1"/>
</dbReference>
<keyword evidence="3" id="KW-1185">Reference proteome</keyword>
<dbReference type="AlphaFoldDB" id="A0A0L6JR70"/>
<organism evidence="2 3">
    <name type="scientific">Pseudobacteroides cellulosolvens ATCC 35603 = DSM 2933</name>
    <dbReference type="NCBI Taxonomy" id="398512"/>
    <lineage>
        <taxon>Bacteria</taxon>
        <taxon>Bacillati</taxon>
        <taxon>Bacillota</taxon>
        <taxon>Clostridia</taxon>
        <taxon>Eubacteriales</taxon>
        <taxon>Oscillospiraceae</taxon>
        <taxon>Pseudobacteroides</taxon>
    </lineage>
</organism>
<gene>
    <name evidence="2" type="ORF">Bccel_3542</name>
</gene>
<accession>A0A0L6JR70</accession>
<reference evidence="3" key="1">
    <citation type="submission" date="2015-07" db="EMBL/GenBank/DDBJ databases">
        <title>Near-Complete Genome Sequence of the Cellulolytic Bacterium Bacteroides (Pseudobacteroides) cellulosolvens ATCC 35603.</title>
        <authorList>
            <person name="Dassa B."/>
            <person name="Utturkar S.M."/>
            <person name="Klingeman D.M."/>
            <person name="Hurt R.A."/>
            <person name="Keller M."/>
            <person name="Xu J."/>
            <person name="Reddy Y.H.K."/>
            <person name="Borovok I."/>
            <person name="Grinberg I.R."/>
            <person name="Lamed R."/>
            <person name="Zhivin O."/>
            <person name="Bayer E.A."/>
            <person name="Brown S.D."/>
        </authorList>
    </citation>
    <scope>NUCLEOTIDE SEQUENCE [LARGE SCALE GENOMIC DNA]</scope>
    <source>
        <strain evidence="3">DSM 2933</strain>
    </source>
</reference>
<dbReference type="InterPro" id="IPR049817">
    <property type="entry name" value="Encap_f2b"/>
</dbReference>
<dbReference type="PATRIC" id="fig|398512.5.peg.3710"/>
<proteinExistence type="predicted"/>
<name>A0A0L6JR70_9FIRM</name>
<dbReference type="InterPro" id="IPR000595">
    <property type="entry name" value="cNMP-bd_dom"/>
</dbReference>
<dbReference type="InterPro" id="IPR014710">
    <property type="entry name" value="RmlC-like_jellyroll"/>
</dbReference>
<dbReference type="NCBIfam" id="NF041163">
    <property type="entry name" value="encap_f2b"/>
    <property type="match status" value="1"/>
</dbReference>
<dbReference type="EMBL" id="LGTC01000001">
    <property type="protein sequence ID" value="KNY28268.1"/>
    <property type="molecule type" value="Genomic_DNA"/>
</dbReference>
<dbReference type="CDD" id="cd00038">
    <property type="entry name" value="CAP_ED"/>
    <property type="match status" value="1"/>
</dbReference>
<evidence type="ECO:0000313" key="2">
    <source>
        <dbReference type="EMBL" id="KNY28268.1"/>
    </source>
</evidence>
<evidence type="ECO:0000259" key="1">
    <source>
        <dbReference type="PROSITE" id="PS50042"/>
    </source>
</evidence>